<dbReference type="SMART" id="SM00072">
    <property type="entry name" value="GuKc"/>
    <property type="match status" value="1"/>
</dbReference>
<dbReference type="RefSeq" id="WP_378776083.1">
    <property type="nucleotide sequence ID" value="NZ_JBHTMX010000134.1"/>
</dbReference>
<dbReference type="Proteomes" id="UP001597171">
    <property type="component" value="Unassembled WGS sequence"/>
</dbReference>
<reference evidence="12" key="1">
    <citation type="journal article" date="2019" name="Int. J. Syst. Evol. Microbiol.">
        <title>The Global Catalogue of Microorganisms (GCM) 10K type strain sequencing project: providing services to taxonomists for standard genome sequencing and annotation.</title>
        <authorList>
            <consortium name="The Broad Institute Genomics Platform"/>
            <consortium name="The Broad Institute Genome Sequencing Center for Infectious Disease"/>
            <person name="Wu L."/>
            <person name="Ma J."/>
        </authorList>
    </citation>
    <scope>NUCLEOTIDE SEQUENCE [LARGE SCALE GENOMIC DNA]</scope>
    <source>
        <strain evidence="12">CCUG 61696</strain>
    </source>
</reference>
<dbReference type="NCBIfam" id="TIGR03263">
    <property type="entry name" value="guanyl_kin"/>
    <property type="match status" value="1"/>
</dbReference>
<comment type="subcellular location">
    <subcellularLocation>
        <location evidence="9">Cytoplasm</location>
    </subcellularLocation>
</comment>
<dbReference type="InterPro" id="IPR008144">
    <property type="entry name" value="Guanylate_kin-like_dom"/>
</dbReference>
<dbReference type="Gene3D" id="3.40.50.300">
    <property type="entry name" value="P-loop containing nucleotide triphosphate hydrolases"/>
    <property type="match status" value="1"/>
</dbReference>
<keyword evidence="5 9" id="KW-0547">Nucleotide-binding</keyword>
<feature type="domain" description="Guanylate kinase-like" evidence="10">
    <location>
        <begin position="17"/>
        <end position="196"/>
    </location>
</feature>
<keyword evidence="12" id="KW-1185">Reference proteome</keyword>
<sequence>MALETAAEPLAAQPRRGVLLILSSPSGAGKSTLTRALLDTDDQITLSISATTRAKRPSEADGVHYRFLKQRDFDVMRDAGELLEFAEVHGNCYGTPKEPVEQALRDGRDVLFDIDWQGTRQVREAMPEDVVTVFILPPSVPELKARLERRAENTPEDIRRRLRNAAIEIERGSNYEYSVVNDDFERCLNEVRAILQAERLKRWRQPSLDAKAARLIQELSAD</sequence>
<name>A0ABW3Z9B0_9HYPH</name>
<organism evidence="11 12">
    <name type="scientific">Methylopila musalis</name>
    <dbReference type="NCBI Taxonomy" id="1134781"/>
    <lineage>
        <taxon>Bacteria</taxon>
        <taxon>Pseudomonadati</taxon>
        <taxon>Pseudomonadota</taxon>
        <taxon>Alphaproteobacteria</taxon>
        <taxon>Hyphomicrobiales</taxon>
        <taxon>Methylopilaceae</taxon>
        <taxon>Methylopila</taxon>
    </lineage>
</organism>
<evidence type="ECO:0000256" key="2">
    <source>
        <dbReference type="ARBA" id="ARBA00012961"/>
    </source>
</evidence>
<evidence type="ECO:0000256" key="3">
    <source>
        <dbReference type="ARBA" id="ARBA00016296"/>
    </source>
</evidence>
<evidence type="ECO:0000256" key="9">
    <source>
        <dbReference type="HAMAP-Rule" id="MF_00328"/>
    </source>
</evidence>
<dbReference type="Gene3D" id="3.30.63.10">
    <property type="entry name" value="Guanylate Kinase phosphate binding domain"/>
    <property type="match status" value="1"/>
</dbReference>
<dbReference type="InterPro" id="IPR017665">
    <property type="entry name" value="Guanylate_kinase"/>
</dbReference>
<evidence type="ECO:0000256" key="1">
    <source>
        <dbReference type="ARBA" id="ARBA00005790"/>
    </source>
</evidence>
<keyword evidence="6 9" id="KW-0418">Kinase</keyword>
<dbReference type="PROSITE" id="PS00856">
    <property type="entry name" value="GUANYLATE_KINASE_1"/>
    <property type="match status" value="1"/>
</dbReference>
<dbReference type="EC" id="2.7.4.8" evidence="2 9"/>
<dbReference type="GO" id="GO:0004385">
    <property type="term" value="F:GMP kinase activity"/>
    <property type="evidence" value="ECO:0007669"/>
    <property type="project" value="UniProtKB-EC"/>
</dbReference>
<evidence type="ECO:0000256" key="4">
    <source>
        <dbReference type="ARBA" id="ARBA00022679"/>
    </source>
</evidence>
<dbReference type="PANTHER" id="PTHR23117:SF13">
    <property type="entry name" value="GUANYLATE KINASE"/>
    <property type="match status" value="1"/>
</dbReference>
<keyword evidence="7 9" id="KW-0067">ATP-binding</keyword>
<protein>
    <recommendedName>
        <fullName evidence="3 9">Guanylate kinase</fullName>
        <ecNumber evidence="2 9">2.7.4.8</ecNumber>
    </recommendedName>
    <alternativeName>
        <fullName evidence="8 9">GMP kinase</fullName>
    </alternativeName>
</protein>
<evidence type="ECO:0000256" key="7">
    <source>
        <dbReference type="ARBA" id="ARBA00022840"/>
    </source>
</evidence>
<dbReference type="InterPro" id="IPR027417">
    <property type="entry name" value="P-loop_NTPase"/>
</dbReference>
<dbReference type="HAMAP" id="MF_00328">
    <property type="entry name" value="Guanylate_kinase"/>
    <property type="match status" value="1"/>
</dbReference>
<keyword evidence="4 9" id="KW-0808">Transferase</keyword>
<dbReference type="CDD" id="cd00071">
    <property type="entry name" value="GMPK"/>
    <property type="match status" value="1"/>
</dbReference>
<accession>A0ABW3Z9B0</accession>
<gene>
    <name evidence="9 11" type="primary">gmk</name>
    <name evidence="11" type="ORF">ACFQ4O_12805</name>
</gene>
<comment type="function">
    <text evidence="9">Essential for recycling GMP and indirectly, cGMP.</text>
</comment>
<dbReference type="InterPro" id="IPR008145">
    <property type="entry name" value="GK/Ca_channel_bsu"/>
</dbReference>
<dbReference type="InterPro" id="IPR020590">
    <property type="entry name" value="Guanylate_kinase_CS"/>
</dbReference>
<evidence type="ECO:0000313" key="11">
    <source>
        <dbReference type="EMBL" id="MFD1332877.1"/>
    </source>
</evidence>
<comment type="caution">
    <text evidence="11">The sequence shown here is derived from an EMBL/GenBank/DDBJ whole genome shotgun (WGS) entry which is preliminary data.</text>
</comment>
<evidence type="ECO:0000313" key="12">
    <source>
        <dbReference type="Proteomes" id="UP001597171"/>
    </source>
</evidence>
<dbReference type="PROSITE" id="PS50052">
    <property type="entry name" value="GUANYLATE_KINASE_2"/>
    <property type="match status" value="1"/>
</dbReference>
<dbReference type="Pfam" id="PF00625">
    <property type="entry name" value="Guanylate_kin"/>
    <property type="match status" value="1"/>
</dbReference>
<dbReference type="SUPFAM" id="SSF52540">
    <property type="entry name" value="P-loop containing nucleoside triphosphate hydrolases"/>
    <property type="match status" value="1"/>
</dbReference>
<proteinExistence type="inferred from homology"/>
<feature type="binding site" evidence="9">
    <location>
        <begin position="24"/>
        <end position="31"/>
    </location>
    <ligand>
        <name>ATP</name>
        <dbReference type="ChEBI" id="CHEBI:30616"/>
    </ligand>
</feature>
<evidence type="ECO:0000259" key="10">
    <source>
        <dbReference type="PROSITE" id="PS50052"/>
    </source>
</evidence>
<dbReference type="EMBL" id="JBHTMX010000134">
    <property type="protein sequence ID" value="MFD1332877.1"/>
    <property type="molecule type" value="Genomic_DNA"/>
</dbReference>
<evidence type="ECO:0000256" key="5">
    <source>
        <dbReference type="ARBA" id="ARBA00022741"/>
    </source>
</evidence>
<evidence type="ECO:0000256" key="6">
    <source>
        <dbReference type="ARBA" id="ARBA00022777"/>
    </source>
</evidence>
<keyword evidence="9" id="KW-0963">Cytoplasm</keyword>
<comment type="catalytic activity">
    <reaction evidence="9">
        <text>GMP + ATP = GDP + ADP</text>
        <dbReference type="Rhea" id="RHEA:20780"/>
        <dbReference type="ChEBI" id="CHEBI:30616"/>
        <dbReference type="ChEBI" id="CHEBI:58115"/>
        <dbReference type="ChEBI" id="CHEBI:58189"/>
        <dbReference type="ChEBI" id="CHEBI:456216"/>
        <dbReference type="EC" id="2.7.4.8"/>
    </reaction>
</comment>
<dbReference type="PANTHER" id="PTHR23117">
    <property type="entry name" value="GUANYLATE KINASE-RELATED"/>
    <property type="match status" value="1"/>
</dbReference>
<comment type="similarity">
    <text evidence="1 9">Belongs to the guanylate kinase family.</text>
</comment>
<evidence type="ECO:0000256" key="8">
    <source>
        <dbReference type="ARBA" id="ARBA00030128"/>
    </source>
</evidence>